<proteinExistence type="predicted"/>
<name>A0A0F4NFC0_9VIBR</name>
<dbReference type="RefSeq" id="WP_045956693.1">
    <property type="nucleotide sequence ID" value="NZ_JXXV01000028.1"/>
</dbReference>
<sequence>MKNMITRLAENSDTPPSQTVIGCIETLSQGHEFLETLSHEDYVFIAHPHVCSSIGEHFRHWLDLFLAIKLEPSKIDYNVRRRGHVVERDLDVAKQEIRDLIEWLFALPSSDLNQAVVVETEVMLSQTHVEEVSSTLIRELTFVALHATHHFAMAKVVASLRGVDSESSFGVAPTTATYQRAQ</sequence>
<dbReference type="OrthoDB" id="1162179at2"/>
<dbReference type="PANTHER" id="PTHR39473:SF1">
    <property type="entry name" value="DINB-LIKE DOMAIN-CONTAINING PROTEIN"/>
    <property type="match status" value="1"/>
</dbReference>
<gene>
    <name evidence="1" type="ORF">TW81_15765</name>
</gene>
<protein>
    <recommendedName>
        <fullName evidence="3">DinB-like domain-containing protein</fullName>
    </recommendedName>
</protein>
<evidence type="ECO:0000313" key="1">
    <source>
        <dbReference type="EMBL" id="KJY81810.1"/>
    </source>
</evidence>
<dbReference type="STRING" id="579748.TW81_15765"/>
<evidence type="ECO:0000313" key="2">
    <source>
        <dbReference type="Proteomes" id="UP000033673"/>
    </source>
</evidence>
<dbReference type="Proteomes" id="UP000033673">
    <property type="component" value="Unassembled WGS sequence"/>
</dbReference>
<reference evidence="1 2" key="1">
    <citation type="journal article" date="2015" name="BMC Genomics">
        <title>Genome mining reveals unlocked bioactive potential of marine Gram-negative bacteria.</title>
        <authorList>
            <person name="Machado H."/>
            <person name="Sonnenschein E.C."/>
            <person name="Melchiorsen J."/>
            <person name="Gram L."/>
        </authorList>
    </citation>
    <scope>NUCLEOTIDE SEQUENCE [LARGE SCALE GENOMIC DNA]</scope>
    <source>
        <strain evidence="1 2">S2757</strain>
    </source>
</reference>
<evidence type="ECO:0008006" key="3">
    <source>
        <dbReference type="Google" id="ProtNLM"/>
    </source>
</evidence>
<dbReference type="EMBL" id="JXXV01000028">
    <property type="protein sequence ID" value="KJY81810.1"/>
    <property type="molecule type" value="Genomic_DNA"/>
</dbReference>
<comment type="caution">
    <text evidence="1">The sequence shown here is derived from an EMBL/GenBank/DDBJ whole genome shotgun (WGS) entry which is preliminary data.</text>
</comment>
<organism evidence="1 2">
    <name type="scientific">Vibrio galatheae</name>
    <dbReference type="NCBI Taxonomy" id="579748"/>
    <lineage>
        <taxon>Bacteria</taxon>
        <taxon>Pseudomonadati</taxon>
        <taxon>Pseudomonadota</taxon>
        <taxon>Gammaproteobacteria</taxon>
        <taxon>Vibrionales</taxon>
        <taxon>Vibrionaceae</taxon>
        <taxon>Vibrio</taxon>
    </lineage>
</organism>
<keyword evidence="2" id="KW-1185">Reference proteome</keyword>
<dbReference type="PANTHER" id="PTHR39473">
    <property type="match status" value="1"/>
</dbReference>
<dbReference type="PATRIC" id="fig|579748.3.peg.3257"/>
<dbReference type="AlphaFoldDB" id="A0A0F4NFC0"/>
<accession>A0A0F4NFC0</accession>